<keyword evidence="1" id="KW-0614">Plasmid</keyword>
<evidence type="ECO:0000313" key="1">
    <source>
        <dbReference type="EMBL" id="ABD72072.1"/>
    </source>
</evidence>
<dbReference type="AlphaFoldDB" id="Q21Q73"/>
<accession>Q21Q73</accession>
<evidence type="ECO:0000313" key="2">
    <source>
        <dbReference type="Proteomes" id="UP000008332"/>
    </source>
</evidence>
<keyword evidence="2" id="KW-1185">Reference proteome</keyword>
<organism evidence="1 2">
    <name type="scientific">Albidiferax ferrireducens (strain ATCC BAA-621 / DSM 15236 / T118)</name>
    <name type="common">Rhodoferax ferrireducens</name>
    <dbReference type="NCBI Taxonomy" id="338969"/>
    <lineage>
        <taxon>Bacteria</taxon>
        <taxon>Pseudomonadati</taxon>
        <taxon>Pseudomonadota</taxon>
        <taxon>Betaproteobacteria</taxon>
        <taxon>Burkholderiales</taxon>
        <taxon>Comamonadaceae</taxon>
        <taxon>Rhodoferax</taxon>
    </lineage>
</organism>
<sequence length="69" mass="7517">MLAIPPDLPDITALLDDPSSSFWLRSALKSALLRDPLDAAHDARVLALVLQVRVDTLLATPQPKEMLLS</sequence>
<proteinExistence type="predicted"/>
<dbReference type="OrthoDB" id="9133899at2"/>
<dbReference type="RefSeq" id="WP_011458667.1">
    <property type="nucleotide sequence ID" value="NC_007901.1"/>
</dbReference>
<dbReference type="EMBL" id="CP000268">
    <property type="protein sequence ID" value="ABD72072.1"/>
    <property type="molecule type" value="Genomic_DNA"/>
</dbReference>
<dbReference type="Proteomes" id="UP000008332">
    <property type="component" value="Plasmid unnamed1"/>
</dbReference>
<dbReference type="KEGG" id="rfr:Rfer_4386"/>
<protein>
    <submittedName>
        <fullName evidence="1">Uncharacterized protein</fullName>
    </submittedName>
</protein>
<name>Q21Q73_ALBFT</name>
<dbReference type="HOGENOM" id="CLU_2773198_0_0_4"/>
<reference evidence="2" key="1">
    <citation type="submission" date="2006-02" db="EMBL/GenBank/DDBJ databases">
        <title>Complete sequence of plasmid 1 of Rhodoferax ferrireducens DSM 15236.</title>
        <authorList>
            <person name="Copeland A."/>
            <person name="Lucas S."/>
            <person name="Lapidus A."/>
            <person name="Barry K."/>
            <person name="Detter J.C."/>
            <person name="Glavina del Rio T."/>
            <person name="Hammon N."/>
            <person name="Israni S."/>
            <person name="Pitluck S."/>
            <person name="Brettin T."/>
            <person name="Bruce D."/>
            <person name="Han C."/>
            <person name="Tapia R."/>
            <person name="Gilna P."/>
            <person name="Kiss H."/>
            <person name="Schmutz J."/>
            <person name="Larimer F."/>
            <person name="Land M."/>
            <person name="Kyrpides N."/>
            <person name="Ivanova N."/>
            <person name="Richardson P."/>
        </authorList>
    </citation>
    <scope>NUCLEOTIDE SEQUENCE [LARGE SCALE GENOMIC DNA]</scope>
    <source>
        <strain evidence="2">ATCC BAA-621 / DSM 15236 / T118</strain>
        <plasmid evidence="2">Plasmid pDSM15236</plasmid>
    </source>
</reference>
<geneLocation type="plasmid" evidence="2">
    <name>pDSM15236</name>
</geneLocation>
<gene>
    <name evidence="1" type="ordered locus">Rfer_4386</name>
</gene>